<keyword evidence="5" id="KW-0539">Nucleus</keyword>
<evidence type="ECO:0000256" key="5">
    <source>
        <dbReference type="ARBA" id="ARBA00023242"/>
    </source>
</evidence>
<dbReference type="FunFam" id="3.40.1810.10:FF:000018">
    <property type="entry name" value="agamous-like MADS-box protein AGL80"/>
    <property type="match status" value="1"/>
</dbReference>
<name>A0A0D3QNZ5_9ASPA</name>
<dbReference type="GO" id="GO:0000987">
    <property type="term" value="F:cis-regulatory region sequence-specific DNA binding"/>
    <property type="evidence" value="ECO:0007669"/>
    <property type="project" value="InterPro"/>
</dbReference>
<keyword evidence="4" id="KW-0804">Transcription</keyword>
<dbReference type="SMART" id="SM00432">
    <property type="entry name" value="MADS"/>
    <property type="match status" value="1"/>
</dbReference>
<accession>A0A0D3QNZ5</accession>
<evidence type="ECO:0000256" key="6">
    <source>
        <dbReference type="SAM" id="Coils"/>
    </source>
</evidence>
<evidence type="ECO:0000256" key="3">
    <source>
        <dbReference type="ARBA" id="ARBA00023125"/>
    </source>
</evidence>
<dbReference type="PROSITE" id="PS50066">
    <property type="entry name" value="MADS_BOX_2"/>
    <property type="match status" value="1"/>
</dbReference>
<dbReference type="GO" id="GO:0000981">
    <property type="term" value="F:DNA-binding transcription factor activity, RNA polymerase II-specific"/>
    <property type="evidence" value="ECO:0007669"/>
    <property type="project" value="InterPro"/>
</dbReference>
<dbReference type="GO" id="GO:0046983">
    <property type="term" value="F:protein dimerization activity"/>
    <property type="evidence" value="ECO:0007669"/>
    <property type="project" value="InterPro"/>
</dbReference>
<dbReference type="EMBL" id="KJ766986">
    <property type="protein sequence ID" value="AJP36911.1"/>
    <property type="molecule type" value="mRNA"/>
</dbReference>
<evidence type="ECO:0000256" key="1">
    <source>
        <dbReference type="ARBA" id="ARBA00004123"/>
    </source>
</evidence>
<dbReference type="InterPro" id="IPR036879">
    <property type="entry name" value="TF_MADSbox_sf"/>
</dbReference>
<organism evidence="9">
    <name type="scientific">Erycina pusilla</name>
    <dbReference type="NCBI Taxonomy" id="154679"/>
    <lineage>
        <taxon>Eukaryota</taxon>
        <taxon>Viridiplantae</taxon>
        <taxon>Streptophyta</taxon>
        <taxon>Embryophyta</taxon>
        <taxon>Tracheophyta</taxon>
        <taxon>Spermatophyta</taxon>
        <taxon>Magnoliopsida</taxon>
        <taxon>Liliopsida</taxon>
        <taxon>Asparagales</taxon>
        <taxon>Orchidaceae</taxon>
        <taxon>Epidendroideae</taxon>
        <taxon>Cymbidieae</taxon>
        <taxon>Oncidiinae</taxon>
        <taxon>Erycina</taxon>
    </lineage>
</organism>
<keyword evidence="2" id="KW-0805">Transcription regulation</keyword>
<comment type="subcellular location">
    <subcellularLocation>
        <location evidence="1">Nucleus</location>
    </subcellularLocation>
</comment>
<dbReference type="PANTHER" id="PTHR48019">
    <property type="entry name" value="SERUM RESPONSE FACTOR HOMOLOG"/>
    <property type="match status" value="1"/>
</dbReference>
<keyword evidence="6" id="KW-0175">Coiled coil</keyword>
<dbReference type="SUPFAM" id="SSF55455">
    <property type="entry name" value="SRF-like"/>
    <property type="match status" value="1"/>
</dbReference>
<feature type="coiled-coil region" evidence="6">
    <location>
        <begin position="87"/>
        <end position="114"/>
    </location>
</feature>
<dbReference type="InterPro" id="IPR002100">
    <property type="entry name" value="TF_MADSbox"/>
</dbReference>
<sequence length="240" mass="28263">MARKKVKLEWIANDSARRATFKKRRKGLVKKVEELSTLCDVKACLIVYAPSESQPEVWPSPQEANRVLAKLRRLPEMEQSKKMMNQEGFMRQRIAKLQEQIRKQERENRELETILLMQQGLMGKINLQNTESRSLTSLAWFIELKLKEIKRRLENICKEIMLTKEEVKKEDLPPMSEIAKESSTPQAKEKTAFDEAMEDLQKQDWYCEIMNPQEEIMANVAPFYEHASSPQWLDVYFPKN</sequence>
<dbReference type="GO" id="GO:0005634">
    <property type="term" value="C:nucleus"/>
    <property type="evidence" value="ECO:0007669"/>
    <property type="project" value="UniProtKB-SubCell"/>
</dbReference>
<gene>
    <name evidence="9" type="primary">MADS28</name>
</gene>
<dbReference type="CDD" id="cd00266">
    <property type="entry name" value="MADS_SRF_like"/>
    <property type="match status" value="1"/>
</dbReference>
<dbReference type="GO" id="GO:0045944">
    <property type="term" value="P:positive regulation of transcription by RNA polymerase II"/>
    <property type="evidence" value="ECO:0007669"/>
    <property type="project" value="InterPro"/>
</dbReference>
<evidence type="ECO:0000256" key="2">
    <source>
        <dbReference type="ARBA" id="ARBA00023015"/>
    </source>
</evidence>
<dbReference type="Pfam" id="PF00319">
    <property type="entry name" value="SRF-TF"/>
    <property type="match status" value="1"/>
</dbReference>
<evidence type="ECO:0000313" key="9">
    <source>
        <dbReference type="EMBL" id="AJP36911.1"/>
    </source>
</evidence>
<dbReference type="PRINTS" id="PR00404">
    <property type="entry name" value="MADSDOMAIN"/>
</dbReference>
<protein>
    <submittedName>
        <fullName evidence="9">MADS-box protein 28</fullName>
    </submittedName>
    <submittedName>
        <fullName evidence="8">MADS28</fullName>
    </submittedName>
</protein>
<dbReference type="Gene3D" id="3.40.1810.10">
    <property type="entry name" value="Transcription factor, MADS-box"/>
    <property type="match status" value="1"/>
</dbReference>
<dbReference type="EMBL" id="KJ715236">
    <property type="protein sequence ID" value="AJB29206.1"/>
    <property type="molecule type" value="Genomic_DNA"/>
</dbReference>
<feature type="domain" description="MADS-box" evidence="7">
    <location>
        <begin position="1"/>
        <end position="51"/>
    </location>
</feature>
<evidence type="ECO:0000256" key="4">
    <source>
        <dbReference type="ARBA" id="ARBA00023163"/>
    </source>
</evidence>
<evidence type="ECO:0000313" key="8">
    <source>
        <dbReference type="EMBL" id="AJB29206.1"/>
    </source>
</evidence>
<dbReference type="InterPro" id="IPR050142">
    <property type="entry name" value="MADS-box/MEF2_TF"/>
</dbReference>
<reference evidence="9" key="1">
    <citation type="submission" date="2014-04" db="EMBL/GenBank/DDBJ databases">
        <title>Transcriptome-wide analysis of MADS-box gene family in the orchid Erycina pusilla.</title>
        <authorList>
            <person name="Lin C.-S."/>
            <person name="Shih M.-C."/>
            <person name="Chan M.-T."/>
            <person name="Chou M.-L."/>
        </authorList>
    </citation>
    <scope>NUCLEOTIDE SEQUENCE</scope>
</reference>
<proteinExistence type="evidence at transcript level"/>
<evidence type="ECO:0000259" key="7">
    <source>
        <dbReference type="PROSITE" id="PS50066"/>
    </source>
</evidence>
<dbReference type="InterPro" id="IPR033897">
    <property type="entry name" value="SRF-like_MADS-box"/>
</dbReference>
<dbReference type="AlphaFoldDB" id="A0A0D3QNZ5"/>
<keyword evidence="3" id="KW-0238">DNA-binding</keyword>